<dbReference type="EMBL" id="QKWP01000257">
    <property type="protein sequence ID" value="RIB23523.1"/>
    <property type="molecule type" value="Genomic_DNA"/>
</dbReference>
<sequence>MECRLTGNKLEIYGLTQNTARNQYLMVFRYANNGNLRHYLRSNFKKHIWKGKLLRLIDISKDLIKIHEAGYIYCDFDGGNILQRQEGLWLEKIIKSYIADLGLSQNNKESILKKGIYGVLPYIAPEILLGQKYTQTTDIYSFGVVMAEITTGIPPFDGYLFNNDLAIEICRGLRSKFAPGTPDFYIKLAESCMNKNGLLRK</sequence>
<dbReference type="OrthoDB" id="10261027at2759"/>
<organism evidence="2 3">
    <name type="scientific">Gigaspora rosea</name>
    <dbReference type="NCBI Taxonomy" id="44941"/>
    <lineage>
        <taxon>Eukaryota</taxon>
        <taxon>Fungi</taxon>
        <taxon>Fungi incertae sedis</taxon>
        <taxon>Mucoromycota</taxon>
        <taxon>Glomeromycotina</taxon>
        <taxon>Glomeromycetes</taxon>
        <taxon>Diversisporales</taxon>
        <taxon>Gigasporaceae</taxon>
        <taxon>Gigaspora</taxon>
    </lineage>
</organism>
<dbReference type="Gene3D" id="1.10.510.10">
    <property type="entry name" value="Transferase(Phosphotransferase) domain 1"/>
    <property type="match status" value="1"/>
</dbReference>
<dbReference type="STRING" id="44941.A0A397VU55"/>
<dbReference type="Pfam" id="PF07714">
    <property type="entry name" value="PK_Tyr_Ser-Thr"/>
    <property type="match status" value="1"/>
</dbReference>
<dbReference type="PANTHER" id="PTHR45756:SF1">
    <property type="entry name" value="PROTEIN KINASE DOMAIN CONTAINING PROTEIN"/>
    <property type="match status" value="1"/>
</dbReference>
<dbReference type="SUPFAM" id="SSF56112">
    <property type="entry name" value="Protein kinase-like (PK-like)"/>
    <property type="match status" value="1"/>
</dbReference>
<dbReference type="PANTHER" id="PTHR45756">
    <property type="entry name" value="PALMITOYLTRANSFERASE"/>
    <property type="match status" value="1"/>
</dbReference>
<dbReference type="GO" id="GO:0005524">
    <property type="term" value="F:ATP binding"/>
    <property type="evidence" value="ECO:0007669"/>
    <property type="project" value="InterPro"/>
</dbReference>
<dbReference type="InterPro" id="IPR011009">
    <property type="entry name" value="Kinase-like_dom_sf"/>
</dbReference>
<keyword evidence="3" id="KW-1185">Reference proteome</keyword>
<dbReference type="AlphaFoldDB" id="A0A397VU55"/>
<protein>
    <submittedName>
        <fullName evidence="2">Kinase-like domain-containing protein</fullName>
    </submittedName>
</protein>
<dbReference type="GO" id="GO:0004672">
    <property type="term" value="F:protein kinase activity"/>
    <property type="evidence" value="ECO:0007669"/>
    <property type="project" value="InterPro"/>
</dbReference>
<gene>
    <name evidence="2" type="ORF">C2G38_837447</name>
</gene>
<evidence type="ECO:0000313" key="2">
    <source>
        <dbReference type="EMBL" id="RIB23523.1"/>
    </source>
</evidence>
<keyword evidence="2" id="KW-0418">Kinase</keyword>
<dbReference type="InterPro" id="IPR001245">
    <property type="entry name" value="Ser-Thr/Tyr_kinase_cat_dom"/>
</dbReference>
<evidence type="ECO:0000313" key="3">
    <source>
        <dbReference type="Proteomes" id="UP000266673"/>
    </source>
</evidence>
<dbReference type="InterPro" id="IPR000719">
    <property type="entry name" value="Prot_kinase_dom"/>
</dbReference>
<dbReference type="PROSITE" id="PS50011">
    <property type="entry name" value="PROTEIN_KINASE_DOM"/>
    <property type="match status" value="1"/>
</dbReference>
<evidence type="ECO:0000259" key="1">
    <source>
        <dbReference type="PROSITE" id="PS50011"/>
    </source>
</evidence>
<reference evidence="2 3" key="1">
    <citation type="submission" date="2018-06" db="EMBL/GenBank/DDBJ databases">
        <title>Comparative genomics reveals the genomic features of Rhizophagus irregularis, R. cerebriforme, R. diaphanum and Gigaspora rosea, and their symbiotic lifestyle signature.</title>
        <authorList>
            <person name="Morin E."/>
            <person name="San Clemente H."/>
            <person name="Chen E.C.H."/>
            <person name="De La Providencia I."/>
            <person name="Hainaut M."/>
            <person name="Kuo A."/>
            <person name="Kohler A."/>
            <person name="Murat C."/>
            <person name="Tang N."/>
            <person name="Roy S."/>
            <person name="Loubradou J."/>
            <person name="Henrissat B."/>
            <person name="Grigoriev I.V."/>
            <person name="Corradi N."/>
            <person name="Roux C."/>
            <person name="Martin F.M."/>
        </authorList>
    </citation>
    <scope>NUCLEOTIDE SEQUENCE [LARGE SCALE GENOMIC DNA]</scope>
    <source>
        <strain evidence="2 3">DAOM 194757</strain>
    </source>
</reference>
<keyword evidence="2" id="KW-0808">Transferase</keyword>
<dbReference type="InterPro" id="IPR053215">
    <property type="entry name" value="TKL_Ser/Thr_kinase"/>
</dbReference>
<accession>A0A397VU55</accession>
<dbReference type="Proteomes" id="UP000266673">
    <property type="component" value="Unassembled WGS sequence"/>
</dbReference>
<feature type="domain" description="Protein kinase" evidence="1">
    <location>
        <begin position="1"/>
        <end position="201"/>
    </location>
</feature>
<proteinExistence type="predicted"/>
<comment type="caution">
    <text evidence="2">The sequence shown here is derived from an EMBL/GenBank/DDBJ whole genome shotgun (WGS) entry which is preliminary data.</text>
</comment>
<name>A0A397VU55_9GLOM</name>